<feature type="transmembrane region" description="Helical" evidence="1">
    <location>
        <begin position="112"/>
        <end position="130"/>
    </location>
</feature>
<proteinExistence type="predicted"/>
<keyword evidence="1" id="KW-0472">Membrane</keyword>
<feature type="transmembrane region" description="Helical" evidence="1">
    <location>
        <begin position="74"/>
        <end position="100"/>
    </location>
</feature>
<feature type="transmembrane region" description="Helical" evidence="1">
    <location>
        <begin position="136"/>
        <end position="162"/>
    </location>
</feature>
<feature type="transmembrane region" description="Helical" evidence="1">
    <location>
        <begin position="12"/>
        <end position="36"/>
    </location>
</feature>
<sequence length="240" mass="27412">MKNDMRTSSQVFRFLILTMLGIINFLIFSSLAMHYYSGGTLENPQNMGYSFISNKFSDLGMTISYSGVSNKISFLLFNSSLILAGISLIPFILIITRLISANISIEKKKMKQLQILGIIAALNFSFVGLTPKNLPWAIVLHTLFQDVAFVGLFFFQIWIIYLLKKTKLSKILPFIFQIVVLIQGVYLLFLFRIIPATNEIHCIAQKIIVYAQLLSFLIQSLLLLLKEEQTRINLLMKKKK</sequence>
<evidence type="ECO:0000256" key="1">
    <source>
        <dbReference type="SAM" id="Phobius"/>
    </source>
</evidence>
<keyword evidence="1" id="KW-1133">Transmembrane helix</keyword>
<dbReference type="EMBL" id="CP104013">
    <property type="protein sequence ID" value="UYP44578.1"/>
    <property type="molecule type" value="Genomic_DNA"/>
</dbReference>
<feature type="transmembrane region" description="Helical" evidence="1">
    <location>
        <begin position="207"/>
        <end position="225"/>
    </location>
</feature>
<gene>
    <name evidence="2" type="ORF">NEF87_000863</name>
</gene>
<name>A0ABY6HM45_9ARCH</name>
<keyword evidence="1" id="KW-0812">Transmembrane</keyword>
<dbReference type="Proteomes" id="UP001208689">
    <property type="component" value="Chromosome"/>
</dbReference>
<protein>
    <recommendedName>
        <fullName evidence="4">DUF998 domain-containing protein</fullName>
    </recommendedName>
</protein>
<keyword evidence="3" id="KW-1185">Reference proteome</keyword>
<feature type="transmembrane region" description="Helical" evidence="1">
    <location>
        <begin position="174"/>
        <end position="195"/>
    </location>
</feature>
<evidence type="ECO:0008006" key="4">
    <source>
        <dbReference type="Google" id="ProtNLM"/>
    </source>
</evidence>
<evidence type="ECO:0000313" key="2">
    <source>
        <dbReference type="EMBL" id="UYP44578.1"/>
    </source>
</evidence>
<accession>A0ABY6HM45</accession>
<organism evidence="2 3">
    <name type="scientific">Candidatus Lokiarchaeum ossiferum</name>
    <dbReference type="NCBI Taxonomy" id="2951803"/>
    <lineage>
        <taxon>Archaea</taxon>
        <taxon>Promethearchaeati</taxon>
        <taxon>Promethearchaeota</taxon>
        <taxon>Promethearchaeia</taxon>
        <taxon>Promethearchaeales</taxon>
        <taxon>Promethearchaeaceae</taxon>
        <taxon>Candidatus Lokiarchaeum</taxon>
    </lineage>
</organism>
<reference evidence="2" key="1">
    <citation type="submission" date="2022-09" db="EMBL/GenBank/DDBJ databases">
        <title>Actin cytoskeleton and complex cell architecture in an #Asgard archaeon.</title>
        <authorList>
            <person name="Ponce Toledo R.I."/>
            <person name="Schleper C."/>
            <person name="Rodrigues Oliveira T."/>
            <person name="Wollweber F."/>
            <person name="Xu J."/>
            <person name="Rittmann S."/>
            <person name="Klingl A."/>
            <person name="Pilhofer M."/>
        </authorList>
    </citation>
    <scope>NUCLEOTIDE SEQUENCE</scope>
    <source>
        <strain evidence="2">B-35</strain>
    </source>
</reference>
<evidence type="ECO:0000313" key="3">
    <source>
        <dbReference type="Proteomes" id="UP001208689"/>
    </source>
</evidence>